<comment type="similarity">
    <text evidence="2">Belongs to the class-I pyridoxal-phosphate-dependent aminotransferase family.</text>
</comment>
<dbReference type="InParanoid" id="A0A0A0HRL4"/>
<feature type="region of interest" description="Disordered" evidence="6">
    <location>
        <begin position="1"/>
        <end position="60"/>
    </location>
</feature>
<evidence type="ECO:0000256" key="6">
    <source>
        <dbReference type="SAM" id="MobiDB-lite"/>
    </source>
</evidence>
<evidence type="ECO:0000313" key="8">
    <source>
        <dbReference type="Proteomes" id="UP000001628"/>
    </source>
</evidence>
<dbReference type="RefSeq" id="XP_010761564.1">
    <property type="nucleotide sequence ID" value="XM_010763262.1"/>
</dbReference>
<dbReference type="OrthoDB" id="691673at2759"/>
<gene>
    <name evidence="7" type="ORF">PADG_11971</name>
</gene>
<dbReference type="VEuPathDB" id="FungiDB:PADG_11971"/>
<dbReference type="InterPro" id="IPR050859">
    <property type="entry name" value="Class-I_PLP-dep_aminotransf"/>
</dbReference>
<keyword evidence="4" id="KW-0808">Transferase</keyword>
<dbReference type="GO" id="GO:0008483">
    <property type="term" value="F:transaminase activity"/>
    <property type="evidence" value="ECO:0007669"/>
    <property type="project" value="UniProtKB-KW"/>
</dbReference>
<organism evidence="7 8">
    <name type="scientific">Paracoccidioides brasiliensis (strain Pb18)</name>
    <dbReference type="NCBI Taxonomy" id="502780"/>
    <lineage>
        <taxon>Eukaryota</taxon>
        <taxon>Fungi</taxon>
        <taxon>Dikarya</taxon>
        <taxon>Ascomycota</taxon>
        <taxon>Pezizomycotina</taxon>
        <taxon>Eurotiomycetes</taxon>
        <taxon>Eurotiomycetidae</taxon>
        <taxon>Onygenales</taxon>
        <taxon>Ajellomycetaceae</taxon>
        <taxon>Paracoccidioides</taxon>
    </lineage>
</organism>
<protein>
    <submittedName>
        <fullName evidence="7">Uncharacterized protein</fullName>
    </submittedName>
</protein>
<feature type="compositionally biased region" description="Basic residues" evidence="6">
    <location>
        <begin position="36"/>
        <end position="51"/>
    </location>
</feature>
<dbReference type="PANTHER" id="PTHR42790">
    <property type="entry name" value="AMINOTRANSFERASE"/>
    <property type="match status" value="1"/>
</dbReference>
<dbReference type="HOGENOM" id="CLU_546408_0_0_1"/>
<dbReference type="GO" id="GO:1901605">
    <property type="term" value="P:alpha-amino acid metabolic process"/>
    <property type="evidence" value="ECO:0007669"/>
    <property type="project" value="TreeGrafter"/>
</dbReference>
<evidence type="ECO:0000256" key="5">
    <source>
        <dbReference type="ARBA" id="ARBA00022898"/>
    </source>
</evidence>
<comment type="cofactor">
    <cofactor evidence="1">
        <name>pyridoxal 5'-phosphate</name>
        <dbReference type="ChEBI" id="CHEBI:597326"/>
    </cofactor>
</comment>
<dbReference type="GeneID" id="22587868"/>
<dbReference type="eggNOG" id="KOG0634">
    <property type="taxonomic scope" value="Eukaryota"/>
</dbReference>
<evidence type="ECO:0000256" key="2">
    <source>
        <dbReference type="ARBA" id="ARBA00007441"/>
    </source>
</evidence>
<evidence type="ECO:0000256" key="4">
    <source>
        <dbReference type="ARBA" id="ARBA00022679"/>
    </source>
</evidence>
<dbReference type="KEGG" id="pbn:PADG_11971"/>
<keyword evidence="5" id="KW-0663">Pyridoxal phosphate</keyword>
<dbReference type="AlphaFoldDB" id="A0A0A0HRL4"/>
<dbReference type="EMBL" id="KN275963">
    <property type="protein sequence ID" value="KGM91834.1"/>
    <property type="molecule type" value="Genomic_DNA"/>
</dbReference>
<dbReference type="Proteomes" id="UP000001628">
    <property type="component" value="Unassembled WGS sequence"/>
</dbReference>
<keyword evidence="8" id="KW-1185">Reference proteome</keyword>
<keyword evidence="3" id="KW-0032">Aminotransferase</keyword>
<evidence type="ECO:0000256" key="1">
    <source>
        <dbReference type="ARBA" id="ARBA00001933"/>
    </source>
</evidence>
<dbReference type="InterPro" id="IPR015421">
    <property type="entry name" value="PyrdxlP-dep_Trfase_major"/>
</dbReference>
<dbReference type="PANTHER" id="PTHR42790:SF1">
    <property type="entry name" value="AROMATIC AMINO ACID AMINOTRANSFERASE, HYPOTHETICAL (EUROFUNG)"/>
    <property type="match status" value="1"/>
</dbReference>
<dbReference type="STRING" id="502780.A0A0A0HRL4"/>
<evidence type="ECO:0000313" key="7">
    <source>
        <dbReference type="EMBL" id="KGM91834.1"/>
    </source>
</evidence>
<accession>A0A0A0HRL4</accession>
<proteinExistence type="inferred from homology"/>
<reference evidence="7 8" key="1">
    <citation type="journal article" date="2011" name="PLoS Genet.">
        <title>Comparative genomic analysis of human fungal pathogens causing paracoccidioidomycosis.</title>
        <authorList>
            <person name="Desjardins C.A."/>
            <person name="Champion M.D."/>
            <person name="Holder J.W."/>
            <person name="Muszewska A."/>
            <person name="Goldberg J."/>
            <person name="Bailao A.M."/>
            <person name="Brigido M.M."/>
            <person name="Ferreira M.E."/>
            <person name="Garcia A.M."/>
            <person name="Grynberg M."/>
            <person name="Gujja S."/>
            <person name="Heiman D.I."/>
            <person name="Henn M.R."/>
            <person name="Kodira C.D."/>
            <person name="Leon-Narvaez H."/>
            <person name="Longo L.V."/>
            <person name="Ma L.J."/>
            <person name="Malavazi I."/>
            <person name="Matsuo A.L."/>
            <person name="Morais F.V."/>
            <person name="Pereira M."/>
            <person name="Rodriguez-Brito S."/>
            <person name="Sakthikumar S."/>
            <person name="Salem-Izacc S.M."/>
            <person name="Sykes S.M."/>
            <person name="Teixeira M.M."/>
            <person name="Vallejo M.C."/>
            <person name="Walter M.E."/>
            <person name="Yandava C."/>
            <person name="Young S."/>
            <person name="Zeng Q."/>
            <person name="Zucker J."/>
            <person name="Felipe M.S."/>
            <person name="Goldman G.H."/>
            <person name="Haas B.J."/>
            <person name="McEwen J.G."/>
            <person name="Nino-Vega G."/>
            <person name="Puccia R."/>
            <person name="San-Blas G."/>
            <person name="Soares C.M."/>
            <person name="Birren B.W."/>
            <person name="Cuomo C.A."/>
        </authorList>
    </citation>
    <scope>NUCLEOTIDE SEQUENCE [LARGE SCALE GENOMIC DNA]</scope>
    <source>
        <strain evidence="7 8">Pb18</strain>
    </source>
</reference>
<evidence type="ECO:0000256" key="3">
    <source>
        <dbReference type="ARBA" id="ARBA00022576"/>
    </source>
</evidence>
<name>A0A0A0HRL4_PARBD</name>
<sequence>MSEGQILGDSNGPEISQTAGPQTDPEGSGSDGQQRRQTRRKSLWRVSRRRNQKQEEEKQTNADDLLDHACIYLLWLKSGALTSPDNCEGMPYKDQRRPLTPYSSHNPVPDTVIGTISRKSGTNIAANNKYSVGSSIISSDHDTKNRNLYGYGKPREARIATNKFSPPLDLSRHFSVASNILVGSDVKKFYKYFAIHKLVGDNTKQRAFPMPPISHMLPSRPQSLRCRPGWGEFLTNPYLVSQAYHPKESTSTTPEKRIDITTALQYGIVAGYPPLLSFIRQFKSDWIRESDCMLCEEFVYMNAIQTVTPRGVNVVTVAMDSDGMMVRDQDEGKEACGYSQELGFKSGKETAFDVYGDVSFSSQRTGVFTKEPNRRRPPRPMTTRDLRHLRKIRRHRRHRRRPTLTLQYPSAADALEDHFRSVTNDTTNINGHNYIAHGTSYGYLFLDSLVPTYLSRGTDGHVVRLNIFPKSIAPGCRLAWLTAQPELMECIGLIAEMST</sequence>
<dbReference type="Gene3D" id="3.40.640.10">
    <property type="entry name" value="Type I PLP-dependent aspartate aminotransferase-like (Major domain)"/>
    <property type="match status" value="3"/>
</dbReference>